<organism evidence="1 2">
    <name type="scientific">Amycolatopsis taiwanensis</name>
    <dbReference type="NCBI Taxonomy" id="342230"/>
    <lineage>
        <taxon>Bacteria</taxon>
        <taxon>Bacillati</taxon>
        <taxon>Actinomycetota</taxon>
        <taxon>Actinomycetes</taxon>
        <taxon>Pseudonocardiales</taxon>
        <taxon>Pseudonocardiaceae</taxon>
        <taxon>Amycolatopsis</taxon>
    </lineage>
</organism>
<dbReference type="Proteomes" id="UP001165136">
    <property type="component" value="Unassembled WGS sequence"/>
</dbReference>
<protein>
    <submittedName>
        <fullName evidence="1">Uncharacterized protein</fullName>
    </submittedName>
</protein>
<comment type="caution">
    <text evidence="1">The sequence shown here is derived from an EMBL/GenBank/DDBJ whole genome shotgun (WGS) entry which is preliminary data.</text>
</comment>
<dbReference type="EMBL" id="BSTI01000002">
    <property type="protein sequence ID" value="GLY64611.1"/>
    <property type="molecule type" value="Genomic_DNA"/>
</dbReference>
<gene>
    <name evidence="1" type="ORF">Atai01_12300</name>
</gene>
<reference evidence="1" key="1">
    <citation type="submission" date="2023-03" db="EMBL/GenBank/DDBJ databases">
        <title>Amycolatopsis taiwanensis NBRC 103393.</title>
        <authorList>
            <person name="Ichikawa N."/>
            <person name="Sato H."/>
            <person name="Tonouchi N."/>
        </authorList>
    </citation>
    <scope>NUCLEOTIDE SEQUENCE</scope>
    <source>
        <strain evidence="1">NBRC 103393</strain>
    </source>
</reference>
<evidence type="ECO:0000313" key="2">
    <source>
        <dbReference type="Proteomes" id="UP001165136"/>
    </source>
</evidence>
<evidence type="ECO:0000313" key="1">
    <source>
        <dbReference type="EMBL" id="GLY64611.1"/>
    </source>
</evidence>
<name>A0A9W6VFL1_9PSEU</name>
<dbReference type="AlphaFoldDB" id="A0A9W6VFL1"/>
<accession>A0A9W6VFL1</accession>
<proteinExistence type="predicted"/>
<sequence>MAGCTSGAGATDGIAFDDTRKAAAGAGPSPATCPIPFDVPAALSGSQAVQPGKVEVRTSKTTSPAPDPLVAQRDQGMSALDAAAGVSIDCKYEVDGKTIDVWLVASPGGGLITQLLTTGVRNRERG</sequence>
<dbReference type="RefSeq" id="WP_285486146.1">
    <property type="nucleotide sequence ID" value="NZ_BSTI01000002.1"/>
</dbReference>
<keyword evidence="2" id="KW-1185">Reference proteome</keyword>